<evidence type="ECO:0000256" key="1">
    <source>
        <dbReference type="SAM" id="Phobius"/>
    </source>
</evidence>
<evidence type="ECO:0000313" key="3">
    <source>
        <dbReference type="Proteomes" id="UP000199580"/>
    </source>
</evidence>
<proteinExistence type="predicted"/>
<dbReference type="Pfam" id="PF07099">
    <property type="entry name" value="DUF1361"/>
    <property type="match status" value="1"/>
</dbReference>
<feature type="transmembrane region" description="Helical" evidence="1">
    <location>
        <begin position="37"/>
        <end position="58"/>
    </location>
</feature>
<accession>A0A1G8W3H5</accession>
<feature type="transmembrane region" description="Helical" evidence="1">
    <location>
        <begin position="70"/>
        <end position="88"/>
    </location>
</feature>
<keyword evidence="1" id="KW-0812">Transmembrane</keyword>
<sequence length="212" mass="24495">MNISILTNNRTATTLFILAAFNFGLLAIRIFTTESLFYGFLIWNLILAGVPMIVSNWLVENPNFCQNKKLFIFTAIWLLFLPNAPYIITDFLHFKNSDGMPDWFDLLLLMSFSWSGIAFGFISIADMHHIWQTRFGNKTGWIFIVLCCLLSGFGIYLGRFLRYNSWDIISNPLELLTDIPLLLLQLRTIGFSLGYGMFLLLAYFFFKFNSAK</sequence>
<organism evidence="2 3">
    <name type="scientific">Flavobacterium noncentrifugens</name>
    <dbReference type="NCBI Taxonomy" id="1128970"/>
    <lineage>
        <taxon>Bacteria</taxon>
        <taxon>Pseudomonadati</taxon>
        <taxon>Bacteroidota</taxon>
        <taxon>Flavobacteriia</taxon>
        <taxon>Flavobacteriales</taxon>
        <taxon>Flavobacteriaceae</taxon>
        <taxon>Flavobacterium</taxon>
    </lineage>
</organism>
<feature type="transmembrane region" description="Helical" evidence="1">
    <location>
        <begin position="139"/>
        <end position="161"/>
    </location>
</feature>
<evidence type="ECO:0000313" key="2">
    <source>
        <dbReference type="EMBL" id="SDJ72878.1"/>
    </source>
</evidence>
<dbReference type="OrthoDB" id="4540541at2"/>
<dbReference type="InterPro" id="IPR009793">
    <property type="entry name" value="DUF1361"/>
</dbReference>
<feature type="transmembrane region" description="Helical" evidence="1">
    <location>
        <begin position="108"/>
        <end position="127"/>
    </location>
</feature>
<dbReference type="Proteomes" id="UP000199580">
    <property type="component" value="Unassembled WGS sequence"/>
</dbReference>
<dbReference type="AlphaFoldDB" id="A0A1G8W3H5"/>
<keyword evidence="3" id="KW-1185">Reference proteome</keyword>
<feature type="transmembrane region" description="Helical" evidence="1">
    <location>
        <begin position="181"/>
        <end position="206"/>
    </location>
</feature>
<reference evidence="2 3" key="1">
    <citation type="submission" date="2016-10" db="EMBL/GenBank/DDBJ databases">
        <authorList>
            <person name="de Groot N.N."/>
        </authorList>
    </citation>
    <scope>NUCLEOTIDE SEQUENCE [LARGE SCALE GENOMIC DNA]</scope>
    <source>
        <strain evidence="2 3">CGMCC 1.10076</strain>
    </source>
</reference>
<feature type="transmembrane region" description="Helical" evidence="1">
    <location>
        <begin position="12"/>
        <end position="31"/>
    </location>
</feature>
<keyword evidence="1" id="KW-1133">Transmembrane helix</keyword>
<name>A0A1G8W3H5_9FLAO</name>
<dbReference type="STRING" id="1128970.SAMN04487935_1636"/>
<keyword evidence="1" id="KW-0472">Membrane</keyword>
<dbReference type="RefSeq" id="WP_091393654.1">
    <property type="nucleotide sequence ID" value="NZ_BKAI01000003.1"/>
</dbReference>
<gene>
    <name evidence="2" type="ORF">SAMN04487935_1636</name>
</gene>
<protein>
    <submittedName>
        <fullName evidence="2">Uncharacterized membrane protein</fullName>
    </submittedName>
</protein>
<dbReference type="EMBL" id="FNEZ01000002">
    <property type="protein sequence ID" value="SDJ72878.1"/>
    <property type="molecule type" value="Genomic_DNA"/>
</dbReference>